<evidence type="ECO:0000313" key="6">
    <source>
        <dbReference type="Proteomes" id="UP000799779"/>
    </source>
</evidence>
<evidence type="ECO:0000259" key="4">
    <source>
        <dbReference type="PROSITE" id="PS51387"/>
    </source>
</evidence>
<reference evidence="5" key="1">
    <citation type="journal article" date="2020" name="Stud. Mycol.">
        <title>101 Dothideomycetes genomes: a test case for predicting lifestyles and emergence of pathogens.</title>
        <authorList>
            <person name="Haridas S."/>
            <person name="Albert R."/>
            <person name="Binder M."/>
            <person name="Bloem J."/>
            <person name="Labutti K."/>
            <person name="Salamov A."/>
            <person name="Andreopoulos B."/>
            <person name="Baker S."/>
            <person name="Barry K."/>
            <person name="Bills G."/>
            <person name="Bluhm B."/>
            <person name="Cannon C."/>
            <person name="Castanera R."/>
            <person name="Culley D."/>
            <person name="Daum C."/>
            <person name="Ezra D."/>
            <person name="Gonzalez J."/>
            <person name="Henrissat B."/>
            <person name="Kuo A."/>
            <person name="Liang C."/>
            <person name="Lipzen A."/>
            <person name="Lutzoni F."/>
            <person name="Magnuson J."/>
            <person name="Mondo S."/>
            <person name="Nolan M."/>
            <person name="Ohm R."/>
            <person name="Pangilinan J."/>
            <person name="Park H.-J."/>
            <person name="Ramirez L."/>
            <person name="Alfaro M."/>
            <person name="Sun H."/>
            <person name="Tritt A."/>
            <person name="Yoshinaga Y."/>
            <person name="Zwiers L.-H."/>
            <person name="Turgeon B."/>
            <person name="Goodwin S."/>
            <person name="Spatafora J."/>
            <person name="Crous P."/>
            <person name="Grigoriev I."/>
        </authorList>
    </citation>
    <scope>NUCLEOTIDE SEQUENCE</scope>
    <source>
        <strain evidence="5">CBS 123094</strain>
    </source>
</reference>
<dbReference type="InterPro" id="IPR050432">
    <property type="entry name" value="FAD-linked_Oxidoreductases_BP"/>
</dbReference>
<comment type="similarity">
    <text evidence="1">Belongs to the oxygen-dependent FAD-linked oxidoreductase family.</text>
</comment>
<dbReference type="InterPro" id="IPR006094">
    <property type="entry name" value="Oxid_FAD_bind_N"/>
</dbReference>
<organism evidence="5 6">
    <name type="scientific">Amniculicola lignicola CBS 123094</name>
    <dbReference type="NCBI Taxonomy" id="1392246"/>
    <lineage>
        <taxon>Eukaryota</taxon>
        <taxon>Fungi</taxon>
        <taxon>Dikarya</taxon>
        <taxon>Ascomycota</taxon>
        <taxon>Pezizomycotina</taxon>
        <taxon>Dothideomycetes</taxon>
        <taxon>Pleosporomycetidae</taxon>
        <taxon>Pleosporales</taxon>
        <taxon>Amniculicolaceae</taxon>
        <taxon>Amniculicola</taxon>
    </lineage>
</organism>
<dbReference type="InterPro" id="IPR016166">
    <property type="entry name" value="FAD-bd_PCMH"/>
</dbReference>
<proteinExistence type="inferred from homology"/>
<keyword evidence="6" id="KW-1185">Reference proteome</keyword>
<sequence length="578" mass="62573">MMVGATRHLLIGILAVASQLGTTTSATVRSRDDSSSERSRCRYLPGDNEWPSLNEWASLNASISGRLIQVVPLGHVCHDPTYDAAACAALSSWTLPQTQWSDASGFTAAYQQNASCNPFTPQSTPCLQGNYVSYAINVSSAADVSAGIKFAQKKNIRLVIKNTGHDYLGKSTGTGALSIWTHHLKDIKILDYASPAYTGRALKLGAGVQGFEANNAAASAGLRIVGGECLTVGVVGGFTQGGGQSLLSTKYGMGADQTLEWEVVTADGTLVKASPTKNSDLYWGLSGGGPGTYGVVVSLTVKAFPDGVVGGANLFFTAAGISQDIYWGAVELWHTLIPSVVDAGAHTTWIVQPTFFTLYEITITDGTEALLRGLLKPFTDYLDANGVQYQMGVSSLPNYHSHVDRYLGPPPYGYDAASSLLEGGVMFNRSTFVSQNKKIVAHMRDMATTRDFFFPAYAFNVSRTPSSPNAVLPGWRNMLVYMESQKFWDFTVPFEEMAAQEAIMTNVVMPPLQDLAIGAYMNEADFNNPRWKQEFYGKNYNKLRAIKKKWDPKDLFYATTAVGSDVWKVAGDGRLCRA</sequence>
<dbReference type="GO" id="GO:0016491">
    <property type="term" value="F:oxidoreductase activity"/>
    <property type="evidence" value="ECO:0007669"/>
    <property type="project" value="UniProtKB-KW"/>
</dbReference>
<dbReference type="PANTHER" id="PTHR13878:SF91">
    <property type="entry name" value="FAD BINDING DOMAIN PROTEIN (AFU_ORTHOLOGUE AFUA_6G12070)-RELATED"/>
    <property type="match status" value="1"/>
</dbReference>
<name>A0A6A5VYJ5_9PLEO</name>
<dbReference type="InterPro" id="IPR016169">
    <property type="entry name" value="FAD-bd_PCMH_sub2"/>
</dbReference>
<dbReference type="AlphaFoldDB" id="A0A6A5VYJ5"/>
<dbReference type="EMBL" id="ML977677">
    <property type="protein sequence ID" value="KAF1993967.1"/>
    <property type="molecule type" value="Genomic_DNA"/>
</dbReference>
<keyword evidence="3" id="KW-0732">Signal</keyword>
<evidence type="ECO:0000313" key="5">
    <source>
        <dbReference type="EMBL" id="KAF1993967.1"/>
    </source>
</evidence>
<dbReference type="GO" id="GO:0071949">
    <property type="term" value="F:FAD binding"/>
    <property type="evidence" value="ECO:0007669"/>
    <property type="project" value="InterPro"/>
</dbReference>
<dbReference type="Pfam" id="PF01565">
    <property type="entry name" value="FAD_binding_4"/>
    <property type="match status" value="1"/>
</dbReference>
<gene>
    <name evidence="5" type="ORF">P154DRAFT_502569</name>
</gene>
<dbReference type="Pfam" id="PF08031">
    <property type="entry name" value="BBE"/>
    <property type="match status" value="1"/>
</dbReference>
<dbReference type="Gene3D" id="3.30.465.10">
    <property type="match status" value="2"/>
</dbReference>
<feature type="chain" id="PRO_5025683467" evidence="3">
    <location>
        <begin position="26"/>
        <end position="578"/>
    </location>
</feature>
<evidence type="ECO:0000256" key="1">
    <source>
        <dbReference type="ARBA" id="ARBA00005466"/>
    </source>
</evidence>
<dbReference type="OrthoDB" id="9983560at2759"/>
<dbReference type="SUPFAM" id="SSF56176">
    <property type="entry name" value="FAD-binding/transporter-associated domain-like"/>
    <property type="match status" value="1"/>
</dbReference>
<dbReference type="Proteomes" id="UP000799779">
    <property type="component" value="Unassembled WGS sequence"/>
</dbReference>
<dbReference type="PANTHER" id="PTHR13878">
    <property type="entry name" value="GULONOLACTONE OXIDASE"/>
    <property type="match status" value="1"/>
</dbReference>
<dbReference type="InterPro" id="IPR012951">
    <property type="entry name" value="BBE"/>
</dbReference>
<evidence type="ECO:0000256" key="2">
    <source>
        <dbReference type="ARBA" id="ARBA00023002"/>
    </source>
</evidence>
<dbReference type="PROSITE" id="PS51387">
    <property type="entry name" value="FAD_PCMH"/>
    <property type="match status" value="1"/>
</dbReference>
<dbReference type="InterPro" id="IPR036318">
    <property type="entry name" value="FAD-bd_PCMH-like_sf"/>
</dbReference>
<evidence type="ECO:0000256" key="3">
    <source>
        <dbReference type="SAM" id="SignalP"/>
    </source>
</evidence>
<protein>
    <submittedName>
        <fullName evidence="5">FAD/FMN-containing dehydrogenase</fullName>
    </submittedName>
</protein>
<feature type="domain" description="FAD-binding PCMH-type" evidence="4">
    <location>
        <begin position="127"/>
        <end position="306"/>
    </location>
</feature>
<keyword evidence="2" id="KW-0560">Oxidoreductase</keyword>
<accession>A0A6A5VYJ5</accession>
<feature type="signal peptide" evidence="3">
    <location>
        <begin position="1"/>
        <end position="25"/>
    </location>
</feature>